<name>A0ABP9B491_9PSEU</name>
<dbReference type="Proteomes" id="UP001500928">
    <property type="component" value="Unassembled WGS sequence"/>
</dbReference>
<keyword evidence="4" id="KW-1185">Reference proteome</keyword>
<proteinExistence type="predicted"/>
<evidence type="ECO:0000256" key="1">
    <source>
        <dbReference type="SAM" id="MobiDB-lite"/>
    </source>
</evidence>
<accession>A0ABP9B491</accession>
<protein>
    <submittedName>
        <fullName evidence="3">Uncharacterized protein</fullName>
    </submittedName>
</protein>
<keyword evidence="2" id="KW-1133">Transmembrane helix</keyword>
<dbReference type="RefSeq" id="WP_345414874.1">
    <property type="nucleotide sequence ID" value="NZ_BAABHO010000017.1"/>
</dbReference>
<dbReference type="EMBL" id="BAABHO010000017">
    <property type="protein sequence ID" value="GAA4789705.1"/>
    <property type="molecule type" value="Genomic_DNA"/>
</dbReference>
<gene>
    <name evidence="3" type="ORF">GCM10023200_25610</name>
</gene>
<evidence type="ECO:0000256" key="2">
    <source>
        <dbReference type="SAM" id="Phobius"/>
    </source>
</evidence>
<comment type="caution">
    <text evidence="3">The sequence shown here is derived from an EMBL/GenBank/DDBJ whole genome shotgun (WGS) entry which is preliminary data.</text>
</comment>
<keyword evidence="2" id="KW-0812">Transmembrane</keyword>
<feature type="compositionally biased region" description="Pro residues" evidence="1">
    <location>
        <begin position="65"/>
        <end position="85"/>
    </location>
</feature>
<evidence type="ECO:0000313" key="3">
    <source>
        <dbReference type="EMBL" id="GAA4789705.1"/>
    </source>
</evidence>
<keyword evidence="2" id="KW-0472">Membrane</keyword>
<reference evidence="4" key="1">
    <citation type="journal article" date="2019" name="Int. J. Syst. Evol. Microbiol.">
        <title>The Global Catalogue of Microorganisms (GCM) 10K type strain sequencing project: providing services to taxonomists for standard genome sequencing and annotation.</title>
        <authorList>
            <consortium name="The Broad Institute Genomics Platform"/>
            <consortium name="The Broad Institute Genome Sequencing Center for Infectious Disease"/>
            <person name="Wu L."/>
            <person name="Ma J."/>
        </authorList>
    </citation>
    <scope>NUCLEOTIDE SEQUENCE [LARGE SCALE GENOMIC DNA]</scope>
    <source>
        <strain evidence="4">JCM 17979</strain>
    </source>
</reference>
<feature type="transmembrane region" description="Helical" evidence="2">
    <location>
        <begin position="39"/>
        <end position="62"/>
    </location>
</feature>
<sequence length="295" mass="29758">MVPLRTLPRLDADDAVTERLAVPGRGDPAAPGNRRHSRLVLGALVAVLLLGAAAAVVGTSLASAPPAPTAGPAPSSPLPTVPPSPSSASSAMPAADPGPTLVDTEGVRVTGPVAARIRALYRALRPYDPAAIRRLTDQGHGPDAQIASALADGSTRDAVREVMRTPIRHEDEQLAYLSEADLRLFISPTTGAVVALVLPGSTGGGGTGASSSCGQVPNAITGGTTGVSVVDGSTPCTTARTIVTAYYAAPLSGDVSATLRRDVRGWTCTSTTGAEYQDTGRAGDCVSGTRHVVMG</sequence>
<organism evidence="3 4">
    <name type="scientific">Actinomycetospora chlora</name>
    <dbReference type="NCBI Taxonomy" id="663608"/>
    <lineage>
        <taxon>Bacteria</taxon>
        <taxon>Bacillati</taxon>
        <taxon>Actinomycetota</taxon>
        <taxon>Actinomycetes</taxon>
        <taxon>Pseudonocardiales</taxon>
        <taxon>Pseudonocardiaceae</taxon>
        <taxon>Actinomycetospora</taxon>
    </lineage>
</organism>
<feature type="region of interest" description="Disordered" evidence="1">
    <location>
        <begin position="63"/>
        <end position="105"/>
    </location>
</feature>
<feature type="compositionally biased region" description="Low complexity" evidence="1">
    <location>
        <begin position="86"/>
        <end position="99"/>
    </location>
</feature>
<evidence type="ECO:0000313" key="4">
    <source>
        <dbReference type="Proteomes" id="UP001500928"/>
    </source>
</evidence>